<comment type="similarity">
    <text evidence="2">Belongs to the HAD-like hydrolase superfamily. CbbY/CbbZ/Gph/YieH family.</text>
</comment>
<evidence type="ECO:0000313" key="6">
    <source>
        <dbReference type="Proteomes" id="UP000053372"/>
    </source>
</evidence>
<gene>
    <name evidence="5" type="ORF">BC008_35235</name>
</gene>
<dbReference type="Gene3D" id="3.40.50.1000">
    <property type="entry name" value="HAD superfamily/HAD-like"/>
    <property type="match status" value="1"/>
</dbReference>
<comment type="caution">
    <text evidence="5">The sequence shown here is derived from an EMBL/GenBank/DDBJ whole genome shotgun (WGS) entry which is preliminary data.</text>
</comment>
<dbReference type="InterPro" id="IPR023214">
    <property type="entry name" value="HAD_sf"/>
</dbReference>
<dbReference type="PANTHER" id="PTHR46193">
    <property type="entry name" value="6-PHOSPHOGLUCONATE PHOSPHATASE"/>
    <property type="match status" value="1"/>
</dbReference>
<dbReference type="InterPro" id="IPR036412">
    <property type="entry name" value="HAD-like_sf"/>
</dbReference>
<dbReference type="InterPro" id="IPR006439">
    <property type="entry name" value="HAD-SF_hydro_IA"/>
</dbReference>
<keyword evidence="5" id="KW-0378">Hydrolase</keyword>
<keyword evidence="6" id="KW-1185">Reference proteome</keyword>
<evidence type="ECO:0000256" key="3">
    <source>
        <dbReference type="ARBA" id="ARBA00022723"/>
    </source>
</evidence>
<dbReference type="InterPro" id="IPR023198">
    <property type="entry name" value="PGP-like_dom2"/>
</dbReference>
<dbReference type="InterPro" id="IPR051600">
    <property type="entry name" value="Beta-PGM-like"/>
</dbReference>
<comment type="cofactor">
    <cofactor evidence="1">
        <name>Mg(2+)</name>
        <dbReference type="ChEBI" id="CHEBI:18420"/>
    </cofactor>
</comment>
<evidence type="ECO:0000256" key="2">
    <source>
        <dbReference type="ARBA" id="ARBA00006171"/>
    </source>
</evidence>
<dbReference type="Proteomes" id="UP000053372">
    <property type="component" value="Unassembled WGS sequence"/>
</dbReference>
<dbReference type="RefSeq" id="WP_027844202.1">
    <property type="nucleotide sequence ID" value="NZ_LMTZ01000024.1"/>
</dbReference>
<dbReference type="Pfam" id="PF13419">
    <property type="entry name" value="HAD_2"/>
    <property type="match status" value="1"/>
</dbReference>
<evidence type="ECO:0000256" key="1">
    <source>
        <dbReference type="ARBA" id="ARBA00001946"/>
    </source>
</evidence>
<dbReference type="NCBIfam" id="TIGR01509">
    <property type="entry name" value="HAD-SF-IA-v3"/>
    <property type="match status" value="1"/>
</dbReference>
<proteinExistence type="inferred from homology"/>
<dbReference type="EMBL" id="LMTZ01000024">
    <property type="protein sequence ID" value="KST69382.1"/>
    <property type="molecule type" value="Genomic_DNA"/>
</dbReference>
<dbReference type="SFLD" id="SFLDS00003">
    <property type="entry name" value="Haloacid_Dehalogenase"/>
    <property type="match status" value="1"/>
</dbReference>
<evidence type="ECO:0000256" key="4">
    <source>
        <dbReference type="ARBA" id="ARBA00022842"/>
    </source>
</evidence>
<dbReference type="Gene3D" id="1.10.150.240">
    <property type="entry name" value="Putative phosphatase, domain 2"/>
    <property type="match status" value="1"/>
</dbReference>
<evidence type="ECO:0000313" key="5">
    <source>
        <dbReference type="EMBL" id="KST69382.1"/>
    </source>
</evidence>
<accession>A0A0V7ZYP1</accession>
<protein>
    <submittedName>
        <fullName evidence="5">HAD family hydrolase</fullName>
    </submittedName>
</protein>
<dbReference type="SFLD" id="SFLDG01135">
    <property type="entry name" value="C1.5.6:_HAD__Beta-PGM__Phospha"/>
    <property type="match status" value="1"/>
</dbReference>
<dbReference type="InterPro" id="IPR041492">
    <property type="entry name" value="HAD_2"/>
</dbReference>
<keyword evidence="4" id="KW-0460">Magnesium</keyword>
<dbReference type="NCBIfam" id="TIGR01549">
    <property type="entry name" value="HAD-SF-IA-v1"/>
    <property type="match status" value="1"/>
</dbReference>
<dbReference type="SFLD" id="SFLDG01129">
    <property type="entry name" value="C1.5:_HAD__Beta-PGM__Phosphata"/>
    <property type="match status" value="1"/>
</dbReference>
<dbReference type="SUPFAM" id="SSF56784">
    <property type="entry name" value="HAD-like"/>
    <property type="match status" value="1"/>
</dbReference>
<sequence>MSLKAVLFDFNGIIINDEMIHRQLTEEMLLAENLIIQPGEFEKVCLGRSDRSCFRSLLENRGRLVSDEYLAKLLAQKTNNYAKMLGKVEELPLYPGVKELISQINSNDLRLGLVSGALRKDIELVLKRANLTQYFEVIVSTDDVTTSKPEPDGYLLALKLLNEKHPGLELKPSECLVIEDSPAGIKSAKNAEMQVVAVANTYPFHMLQRQANWTVDYLSDLELERIKSFFEGNVESGGEEPE</sequence>
<organism evidence="5 6">
    <name type="scientific">Mastigocoleus testarum BC008</name>
    <dbReference type="NCBI Taxonomy" id="371196"/>
    <lineage>
        <taxon>Bacteria</taxon>
        <taxon>Bacillati</taxon>
        <taxon>Cyanobacteriota</taxon>
        <taxon>Cyanophyceae</taxon>
        <taxon>Nostocales</taxon>
        <taxon>Hapalosiphonaceae</taxon>
        <taxon>Mastigocoleus</taxon>
    </lineage>
</organism>
<dbReference type="OrthoDB" id="9797743at2"/>
<dbReference type="GO" id="GO:0016787">
    <property type="term" value="F:hydrolase activity"/>
    <property type="evidence" value="ECO:0007669"/>
    <property type="project" value="UniProtKB-KW"/>
</dbReference>
<dbReference type="AlphaFoldDB" id="A0A0V7ZYP1"/>
<keyword evidence="3" id="KW-0479">Metal-binding</keyword>
<dbReference type="PANTHER" id="PTHR46193:SF21">
    <property type="entry name" value="SLL1138 PROTEIN"/>
    <property type="match status" value="1"/>
</dbReference>
<dbReference type="GO" id="GO:0046872">
    <property type="term" value="F:metal ion binding"/>
    <property type="evidence" value="ECO:0007669"/>
    <property type="project" value="UniProtKB-KW"/>
</dbReference>
<reference evidence="5 6" key="1">
    <citation type="journal article" date="2015" name="Genome Announc.">
        <title>Draft Genome of the Euendolithic (true boring) Cyanobacterium Mastigocoleus testarum strain BC008.</title>
        <authorList>
            <person name="Guida B.S."/>
            <person name="Garcia-Pichel F."/>
        </authorList>
    </citation>
    <scope>NUCLEOTIDE SEQUENCE [LARGE SCALE GENOMIC DNA]</scope>
    <source>
        <strain evidence="5 6">BC008</strain>
    </source>
</reference>
<name>A0A0V7ZYP1_9CYAN</name>